<dbReference type="EMBL" id="JACOPE010000001">
    <property type="protein sequence ID" value="MBC5683451.1"/>
    <property type="molecule type" value="Genomic_DNA"/>
</dbReference>
<dbReference type="GO" id="GO:0089702">
    <property type="term" value="F:undecaprenyl-phosphate glucose phosphotransferase activity"/>
    <property type="evidence" value="ECO:0007669"/>
    <property type="project" value="UniProtKB-EC"/>
</dbReference>
<dbReference type="Pfam" id="PF02397">
    <property type="entry name" value="Bac_transf"/>
    <property type="match status" value="1"/>
</dbReference>
<evidence type="ECO:0000256" key="2">
    <source>
        <dbReference type="ARBA" id="ARBA00006464"/>
    </source>
</evidence>
<sequence>MIKENQKLLNQIQVVLDGIVIILAYALSWYIRFRSGIFELDEWYLSLQEYMKWLWGIVPGFLMLYYIFKLYVPKRVLGRRLEAWRILQANIIGVMALIVVLYVIKQPNISRTMLFVFGVVDVFGEVLERNLVRMILRKIRKNGYNLKHIILVGYSNAAEEYIDRIKANPEWGYQIRGILDDSIEIGSEYKGINVIGCTDDLQIILPENKLDEIVITLGLDEYNKLRKIVNMCEKSGVHTKFIPDYNNIIPTKPYTEDIQGLPVINIRHVPLNNWINRFMKRSMDIFGALVAIILFSPIMLVVSIIIKVTDPGPLIFKQERIGLKNKPFYMYKFRSMVVQKEKDEKKGWTVKNDPRVTPIGKFIRKTSIDELPQLFNILKGDMSLVGPRPERPLFVEKFKEEIPRYMIKHQVRPGLTGWAQVNGYRGDTSIRKRIEHDLYYIENWTLGFDIKIILLTFLKGFINKNAY</sequence>
<keyword evidence="10" id="KW-1185">Reference proteome</keyword>
<dbReference type="InterPro" id="IPR017473">
    <property type="entry name" value="Undecaprenyl-P_gluc_Ptfrase"/>
</dbReference>
<comment type="subcellular location">
    <subcellularLocation>
        <location evidence="1">Membrane</location>
        <topology evidence="1">Multi-pass membrane protein</topology>
    </subcellularLocation>
</comment>
<evidence type="ECO:0000256" key="3">
    <source>
        <dbReference type="ARBA" id="ARBA00022679"/>
    </source>
</evidence>
<dbReference type="PANTHER" id="PTHR30576:SF0">
    <property type="entry name" value="UNDECAPRENYL-PHOSPHATE N-ACETYLGALACTOSAMINYL 1-PHOSPHATE TRANSFERASE-RELATED"/>
    <property type="match status" value="1"/>
</dbReference>
<gene>
    <name evidence="9" type="ORF">H8S40_07700</name>
</gene>
<feature type="transmembrane region" description="Helical" evidence="7">
    <location>
        <begin position="285"/>
        <end position="306"/>
    </location>
</feature>
<feature type="transmembrane region" description="Helical" evidence="7">
    <location>
        <begin position="53"/>
        <end position="72"/>
    </location>
</feature>
<comment type="similarity">
    <text evidence="2">Belongs to the bacterial sugar transferase family.</text>
</comment>
<dbReference type="PANTHER" id="PTHR30576">
    <property type="entry name" value="COLANIC BIOSYNTHESIS UDP-GLUCOSE LIPID CARRIER TRANSFERASE"/>
    <property type="match status" value="1"/>
</dbReference>
<feature type="transmembrane region" description="Helical" evidence="7">
    <location>
        <begin position="12"/>
        <end position="33"/>
    </location>
</feature>
<dbReference type="NCBIfam" id="TIGR03025">
    <property type="entry name" value="EPS_sugtrans"/>
    <property type="match status" value="1"/>
</dbReference>
<evidence type="ECO:0000256" key="5">
    <source>
        <dbReference type="ARBA" id="ARBA00022989"/>
    </source>
</evidence>
<dbReference type="InterPro" id="IPR003362">
    <property type="entry name" value="Bact_transf"/>
</dbReference>
<dbReference type="InterPro" id="IPR017475">
    <property type="entry name" value="EPS_sugar_tfrase"/>
</dbReference>
<dbReference type="RefSeq" id="WP_118737931.1">
    <property type="nucleotide sequence ID" value="NZ_JACOPE010000001.1"/>
</dbReference>
<feature type="domain" description="Bacterial sugar transferase" evidence="8">
    <location>
        <begin position="280"/>
        <end position="459"/>
    </location>
</feature>
<keyword evidence="3 9" id="KW-0808">Transferase</keyword>
<evidence type="ECO:0000256" key="7">
    <source>
        <dbReference type="SAM" id="Phobius"/>
    </source>
</evidence>
<organism evidence="9 10">
    <name type="scientific">Ruminococcus hominis</name>
    <dbReference type="NCBI Taxonomy" id="2763065"/>
    <lineage>
        <taxon>Bacteria</taxon>
        <taxon>Bacillati</taxon>
        <taxon>Bacillota</taxon>
        <taxon>Clostridia</taxon>
        <taxon>Eubacteriales</taxon>
        <taxon>Oscillospiraceae</taxon>
        <taxon>Ruminococcus</taxon>
    </lineage>
</organism>
<dbReference type="Proteomes" id="UP000631576">
    <property type="component" value="Unassembled WGS sequence"/>
</dbReference>
<protein>
    <submittedName>
        <fullName evidence="9">Undecaprenyl-phosphate glucose phosphotransferase</fullName>
        <ecNumber evidence="9">2.7.8.31</ecNumber>
    </submittedName>
</protein>
<dbReference type="Gene3D" id="3.40.50.720">
    <property type="entry name" value="NAD(P)-binding Rossmann-like Domain"/>
    <property type="match status" value="1"/>
</dbReference>
<proteinExistence type="inferred from homology"/>
<dbReference type="Pfam" id="PF13727">
    <property type="entry name" value="CoA_binding_3"/>
    <property type="match status" value="1"/>
</dbReference>
<evidence type="ECO:0000256" key="6">
    <source>
        <dbReference type="ARBA" id="ARBA00023136"/>
    </source>
</evidence>
<accession>A0ABR7G9I2</accession>
<dbReference type="EC" id="2.7.8.31" evidence="9"/>
<comment type="caution">
    <text evidence="9">The sequence shown here is derived from an EMBL/GenBank/DDBJ whole genome shotgun (WGS) entry which is preliminary data.</text>
</comment>
<keyword evidence="5 7" id="KW-1133">Transmembrane helix</keyword>
<evidence type="ECO:0000313" key="9">
    <source>
        <dbReference type="EMBL" id="MBC5683451.1"/>
    </source>
</evidence>
<keyword evidence="4 7" id="KW-0812">Transmembrane</keyword>
<evidence type="ECO:0000256" key="1">
    <source>
        <dbReference type="ARBA" id="ARBA00004141"/>
    </source>
</evidence>
<name>A0ABR7G9I2_9FIRM</name>
<feature type="transmembrane region" description="Helical" evidence="7">
    <location>
        <begin position="84"/>
        <end position="103"/>
    </location>
</feature>
<keyword evidence="6 7" id="KW-0472">Membrane</keyword>
<dbReference type="NCBIfam" id="TIGR03023">
    <property type="entry name" value="WcaJ_sugtrans"/>
    <property type="match status" value="1"/>
</dbReference>
<evidence type="ECO:0000259" key="8">
    <source>
        <dbReference type="Pfam" id="PF02397"/>
    </source>
</evidence>
<evidence type="ECO:0000256" key="4">
    <source>
        <dbReference type="ARBA" id="ARBA00022692"/>
    </source>
</evidence>
<reference evidence="9 10" key="1">
    <citation type="submission" date="2020-08" db="EMBL/GenBank/DDBJ databases">
        <title>Genome public.</title>
        <authorList>
            <person name="Liu C."/>
            <person name="Sun Q."/>
        </authorList>
    </citation>
    <scope>NUCLEOTIDE SEQUENCE [LARGE SCALE GENOMIC DNA]</scope>
    <source>
        <strain evidence="9 10">NSJ-13</strain>
    </source>
</reference>
<feature type="transmembrane region" description="Helical" evidence="7">
    <location>
        <begin position="109"/>
        <end position="127"/>
    </location>
</feature>
<evidence type="ECO:0000313" key="10">
    <source>
        <dbReference type="Proteomes" id="UP000631576"/>
    </source>
</evidence>